<name>A0A2P6NW55_9EUKA</name>
<dbReference type="AlphaFoldDB" id="A0A2P6NW55"/>
<dbReference type="Proteomes" id="UP000241769">
    <property type="component" value="Unassembled WGS sequence"/>
</dbReference>
<evidence type="ECO:0000256" key="3">
    <source>
        <dbReference type="PROSITE-ProRule" id="PRU00221"/>
    </source>
</evidence>
<feature type="repeat" description="WD" evidence="3">
    <location>
        <begin position="142"/>
        <end position="174"/>
    </location>
</feature>
<dbReference type="PRINTS" id="PR00320">
    <property type="entry name" value="GPROTEINBRPT"/>
</dbReference>
<dbReference type="PROSITE" id="PS50294">
    <property type="entry name" value="WD_REPEATS_REGION"/>
    <property type="match status" value="2"/>
</dbReference>
<dbReference type="STRING" id="1890364.A0A2P6NW55"/>
<accession>A0A2P6NW55</accession>
<dbReference type="Pfam" id="PF00400">
    <property type="entry name" value="WD40"/>
    <property type="match status" value="7"/>
</dbReference>
<organism evidence="4 5">
    <name type="scientific">Planoprotostelium fungivorum</name>
    <dbReference type="NCBI Taxonomy" id="1890364"/>
    <lineage>
        <taxon>Eukaryota</taxon>
        <taxon>Amoebozoa</taxon>
        <taxon>Evosea</taxon>
        <taxon>Variosea</taxon>
        <taxon>Cavosteliida</taxon>
        <taxon>Cavosteliaceae</taxon>
        <taxon>Planoprotostelium</taxon>
    </lineage>
</organism>
<dbReference type="InParanoid" id="A0A2P6NW55"/>
<reference evidence="4 5" key="1">
    <citation type="journal article" date="2018" name="Genome Biol. Evol.">
        <title>Multiple Roots of Fruiting Body Formation in Amoebozoa.</title>
        <authorList>
            <person name="Hillmann F."/>
            <person name="Forbes G."/>
            <person name="Novohradska S."/>
            <person name="Ferling I."/>
            <person name="Riege K."/>
            <person name="Groth M."/>
            <person name="Westermann M."/>
            <person name="Marz M."/>
            <person name="Spaller T."/>
            <person name="Winckler T."/>
            <person name="Schaap P."/>
            <person name="Glockner G."/>
        </authorList>
    </citation>
    <scope>NUCLEOTIDE SEQUENCE [LARGE SCALE GENOMIC DNA]</scope>
    <source>
        <strain evidence="4 5">Jena</strain>
    </source>
</reference>
<feature type="repeat" description="WD" evidence="3">
    <location>
        <begin position="174"/>
        <end position="215"/>
    </location>
</feature>
<dbReference type="EMBL" id="MDYQ01000013">
    <property type="protein sequence ID" value="PRP88193.1"/>
    <property type="molecule type" value="Genomic_DNA"/>
</dbReference>
<dbReference type="PANTHER" id="PTHR44090">
    <property type="entry name" value="WD REPEAT-CONTAINING PROTEIN 61"/>
    <property type="match status" value="1"/>
</dbReference>
<dbReference type="PANTHER" id="PTHR44090:SF1">
    <property type="entry name" value="SUPERKILLER COMPLEX PROTEIN 8"/>
    <property type="match status" value="1"/>
</dbReference>
<dbReference type="SMART" id="SM00320">
    <property type="entry name" value="WD40"/>
    <property type="match status" value="8"/>
</dbReference>
<evidence type="ECO:0000313" key="4">
    <source>
        <dbReference type="EMBL" id="PRP88193.1"/>
    </source>
</evidence>
<keyword evidence="1 3" id="KW-0853">WD repeat</keyword>
<comment type="caution">
    <text evidence="4">The sequence shown here is derived from an EMBL/GenBank/DDBJ whole genome shotgun (WGS) entry which is preliminary data.</text>
</comment>
<sequence>MVRFTSSRNPQHLIGSECAPKCHQNGEIDIQFYNEVAYLSPYQFSVAKKIDKAHEDGIWSVVWKGDKIYTGSVDTTVKSWKSNDLSNIRTMEGHGLGVVCVAIDPTGQNIASSSLDSSIRIWSAEDGSLLNTIDAGPVESWAVQFSPDGRYIASTGQSGNVTLWSTDGKKEQVLPTNGAFTMSVAFSPDGKQLATGSMDGVVTVFDVEAGKKISTIQGHAMAVRTLTFGQHNTPVLITGSDDMHVKIHDLSSNHVIGSVSGHASWVLAVATSPNGKTFATGSSDKKVKLWDLSSRQCQHTFAEHDDQVWSVAFDATGDKLASQTIPYLWKHKFPPTINCIEFGNVRNGSTTIIMGLNDGRLRLWNQEVEELIETKGGSIQKLCLHPKGKEPADLIVGDAQGNVVLFASGEILSRIVVDERDQLMLIGDSSGHVTAVRSPSETQWSLFCNSSQSQFGTIQQITTVNIIDRCGVKSHPLVVTDGTKQLRFYAKNQLVFDLRLPSPVCCMCTGYFIESEHKGEHEQIAVACRDGKIYIVNHYEAKPYIRVGHIVTQMKRLSTKKREKYPLDDLVCTGQYNSIQVYREGRLKRKIELDDWAVCMTVGKDEEKGETQIIVALLDGNLICYAS</sequence>
<protein>
    <submittedName>
        <fullName evidence="4">WD repeat-containing protein 61-like</fullName>
    </submittedName>
</protein>
<dbReference type="InterPro" id="IPR036322">
    <property type="entry name" value="WD40_repeat_dom_sf"/>
</dbReference>
<keyword evidence="5" id="KW-1185">Reference proteome</keyword>
<dbReference type="InterPro" id="IPR015943">
    <property type="entry name" value="WD40/YVTN_repeat-like_dom_sf"/>
</dbReference>
<gene>
    <name evidence="4" type="ORF">PROFUN_04016</name>
</gene>
<dbReference type="GO" id="GO:0016593">
    <property type="term" value="C:Cdc73/Paf1 complex"/>
    <property type="evidence" value="ECO:0007669"/>
    <property type="project" value="TreeGrafter"/>
</dbReference>
<evidence type="ECO:0000313" key="5">
    <source>
        <dbReference type="Proteomes" id="UP000241769"/>
    </source>
</evidence>
<feature type="repeat" description="WD" evidence="3">
    <location>
        <begin position="259"/>
        <end position="300"/>
    </location>
</feature>
<feature type="repeat" description="WD" evidence="3">
    <location>
        <begin position="216"/>
        <end position="258"/>
    </location>
</feature>
<proteinExistence type="predicted"/>
<dbReference type="SUPFAM" id="SSF50978">
    <property type="entry name" value="WD40 repeat-like"/>
    <property type="match status" value="2"/>
</dbReference>
<keyword evidence="2" id="KW-0677">Repeat</keyword>
<evidence type="ECO:0000256" key="1">
    <source>
        <dbReference type="ARBA" id="ARBA00022574"/>
    </source>
</evidence>
<dbReference type="InterPro" id="IPR001680">
    <property type="entry name" value="WD40_rpt"/>
</dbReference>
<dbReference type="PROSITE" id="PS50082">
    <property type="entry name" value="WD_REPEATS_2"/>
    <property type="match status" value="6"/>
</dbReference>
<feature type="repeat" description="WD" evidence="3">
    <location>
        <begin position="51"/>
        <end position="90"/>
    </location>
</feature>
<feature type="repeat" description="WD" evidence="3">
    <location>
        <begin position="91"/>
        <end position="132"/>
    </location>
</feature>
<dbReference type="OrthoDB" id="538223at2759"/>
<dbReference type="CDD" id="cd00200">
    <property type="entry name" value="WD40"/>
    <property type="match status" value="1"/>
</dbReference>
<dbReference type="InterPro" id="IPR051510">
    <property type="entry name" value="SKI8"/>
</dbReference>
<dbReference type="Gene3D" id="2.130.10.10">
    <property type="entry name" value="YVTN repeat-like/Quinoprotein amine dehydrogenase"/>
    <property type="match status" value="2"/>
</dbReference>
<dbReference type="InterPro" id="IPR020472">
    <property type="entry name" value="WD40_PAC1"/>
</dbReference>
<evidence type="ECO:0000256" key="2">
    <source>
        <dbReference type="ARBA" id="ARBA00022737"/>
    </source>
</evidence>